<gene>
    <name evidence="1" type="ORF">F5613_002154</name>
</gene>
<reference evidence="1 2" key="1">
    <citation type="submission" date="2020-07" db="EMBL/GenBank/DDBJ databases">
        <title>Genomic Encyclopedia of Type Strains, Phase IV (KMG-IV): sequencing the most valuable type-strain genomes for metagenomic binning, comparative biology and taxonomic classification.</title>
        <authorList>
            <person name="Goeker M."/>
        </authorList>
    </citation>
    <scope>NUCLEOTIDE SEQUENCE [LARGE SCALE GENOMIC DNA]</scope>
    <source>
        <strain evidence="1 2">DSM 23697</strain>
    </source>
</reference>
<proteinExistence type="predicted"/>
<dbReference type="AlphaFoldDB" id="A0A8E1ZWY3"/>
<dbReference type="Proteomes" id="UP000574332">
    <property type="component" value="Unassembled WGS sequence"/>
</dbReference>
<organism evidence="1 2">
    <name type="scientific">Macellibacteroides fermentans</name>
    <dbReference type="NCBI Taxonomy" id="879969"/>
    <lineage>
        <taxon>Bacteria</taxon>
        <taxon>Pseudomonadati</taxon>
        <taxon>Bacteroidota</taxon>
        <taxon>Bacteroidia</taxon>
        <taxon>Bacteroidales</taxon>
        <taxon>Porphyromonadaceae</taxon>
        <taxon>Macellibacteroides</taxon>
    </lineage>
</organism>
<keyword evidence="1" id="KW-0436">Ligase</keyword>
<dbReference type="EMBL" id="JACCCY010000003">
    <property type="protein sequence ID" value="NYI50024.1"/>
    <property type="molecule type" value="Genomic_DNA"/>
</dbReference>
<comment type="caution">
    <text evidence="1">The sequence shown here is derived from an EMBL/GenBank/DDBJ whole genome shotgun (WGS) entry which is preliminary data.</text>
</comment>
<sequence length="41" mass="4940">MFEGYIILCTKIKTSNNFKLIYKLYGLWKKWISLVHSAKLF</sequence>
<protein>
    <submittedName>
        <fullName evidence="1">tRNA splicing ligase</fullName>
    </submittedName>
</protein>
<evidence type="ECO:0000313" key="2">
    <source>
        <dbReference type="Proteomes" id="UP000574332"/>
    </source>
</evidence>
<name>A0A8E1ZWY3_9PORP</name>
<accession>A0A8E1ZWY3</accession>
<dbReference type="GO" id="GO:0016874">
    <property type="term" value="F:ligase activity"/>
    <property type="evidence" value="ECO:0007669"/>
    <property type="project" value="UniProtKB-KW"/>
</dbReference>
<keyword evidence="2" id="KW-1185">Reference proteome</keyword>
<evidence type="ECO:0000313" key="1">
    <source>
        <dbReference type="EMBL" id="NYI50024.1"/>
    </source>
</evidence>